<evidence type="ECO:0000313" key="2">
    <source>
        <dbReference type="EMBL" id="SEQ49094.1"/>
    </source>
</evidence>
<dbReference type="AlphaFoldDB" id="A0A1H9GG70"/>
<dbReference type="EMBL" id="FOES01000015">
    <property type="protein sequence ID" value="SEQ49094.1"/>
    <property type="molecule type" value="Genomic_DNA"/>
</dbReference>
<feature type="transmembrane region" description="Helical" evidence="1">
    <location>
        <begin position="6"/>
        <end position="26"/>
    </location>
</feature>
<keyword evidence="1" id="KW-1133">Transmembrane helix</keyword>
<dbReference type="STRING" id="571933.SAMN05216362_11533"/>
<proteinExistence type="predicted"/>
<keyword evidence="1" id="KW-0472">Membrane</keyword>
<sequence length="83" mass="9779">MGFNSEMILGLFIIPIGIILLGFLVWMRFHHYSLSFFSAGRSTSLKTPQVRVFLLRRLDPCPRKVKLFSSKFTYKNPNYKRHL</sequence>
<gene>
    <name evidence="2" type="ORF">SAMN05216362_11533</name>
</gene>
<evidence type="ECO:0000256" key="1">
    <source>
        <dbReference type="SAM" id="Phobius"/>
    </source>
</evidence>
<protein>
    <submittedName>
        <fullName evidence="2">Uncharacterized protein</fullName>
    </submittedName>
</protein>
<evidence type="ECO:0000313" key="3">
    <source>
        <dbReference type="Proteomes" id="UP000199427"/>
    </source>
</evidence>
<name>A0A1H9GG70_9BACI</name>
<reference evidence="2 3" key="1">
    <citation type="submission" date="2016-10" db="EMBL/GenBank/DDBJ databases">
        <authorList>
            <person name="de Groot N.N."/>
        </authorList>
    </citation>
    <scope>NUCLEOTIDE SEQUENCE [LARGE SCALE GENOMIC DNA]</scope>
    <source>
        <strain evidence="2 3">DSM 21633</strain>
    </source>
</reference>
<accession>A0A1H9GG70</accession>
<organism evidence="2 3">
    <name type="scientific">Piscibacillus halophilus</name>
    <dbReference type="NCBI Taxonomy" id="571933"/>
    <lineage>
        <taxon>Bacteria</taxon>
        <taxon>Bacillati</taxon>
        <taxon>Bacillota</taxon>
        <taxon>Bacilli</taxon>
        <taxon>Bacillales</taxon>
        <taxon>Bacillaceae</taxon>
        <taxon>Piscibacillus</taxon>
    </lineage>
</organism>
<dbReference type="Proteomes" id="UP000199427">
    <property type="component" value="Unassembled WGS sequence"/>
</dbReference>
<keyword evidence="3" id="KW-1185">Reference proteome</keyword>
<keyword evidence="1" id="KW-0812">Transmembrane</keyword>